<dbReference type="InterPro" id="IPR020845">
    <property type="entry name" value="AMP-binding_CS"/>
</dbReference>
<dbReference type="GO" id="GO:0005524">
    <property type="term" value="F:ATP binding"/>
    <property type="evidence" value="ECO:0007669"/>
    <property type="project" value="UniProtKB-KW"/>
</dbReference>
<dbReference type="FunFam" id="3.30.300.30:FF:000006">
    <property type="entry name" value="Long-chain-fatty-acid--CoA ligase FadD"/>
    <property type="match status" value="1"/>
</dbReference>
<dbReference type="EMBL" id="CP043311">
    <property type="protein sequence ID" value="QEY64322.1"/>
    <property type="molecule type" value="Genomic_DNA"/>
</dbReference>
<dbReference type="GO" id="GO:0016020">
    <property type="term" value="C:membrane"/>
    <property type="evidence" value="ECO:0007669"/>
    <property type="project" value="UniProtKB-SubCell"/>
</dbReference>
<evidence type="ECO:0000256" key="13">
    <source>
        <dbReference type="ARBA" id="ARBA00039545"/>
    </source>
</evidence>
<dbReference type="FunFam" id="3.40.50.12780:FF:000003">
    <property type="entry name" value="Long-chain-fatty-acid--CoA ligase FadD"/>
    <property type="match status" value="1"/>
</dbReference>
<evidence type="ECO:0000313" key="18">
    <source>
        <dbReference type="Proteomes" id="UP000327179"/>
    </source>
</evidence>
<dbReference type="InterPro" id="IPR042099">
    <property type="entry name" value="ANL_N_sf"/>
</dbReference>
<evidence type="ECO:0000256" key="3">
    <source>
        <dbReference type="ARBA" id="ARBA00005005"/>
    </source>
</evidence>
<keyword evidence="5 17" id="KW-0436">Ligase</keyword>
<dbReference type="SUPFAM" id="SSF56801">
    <property type="entry name" value="Acetyl-CoA synthetase-like"/>
    <property type="match status" value="1"/>
</dbReference>
<evidence type="ECO:0000259" key="16">
    <source>
        <dbReference type="Pfam" id="PF13193"/>
    </source>
</evidence>
<evidence type="ECO:0000256" key="4">
    <source>
        <dbReference type="ARBA" id="ARBA00006432"/>
    </source>
</evidence>
<name>A0A5J6QRG0_9GAMM</name>
<keyword evidence="9" id="KW-0460">Magnesium</keyword>
<comment type="cofactor">
    <cofactor evidence="1">
        <name>Mg(2+)</name>
        <dbReference type="ChEBI" id="CHEBI:18420"/>
    </cofactor>
</comment>
<accession>A0A5J6QRG0</accession>
<evidence type="ECO:0000256" key="2">
    <source>
        <dbReference type="ARBA" id="ARBA00004170"/>
    </source>
</evidence>
<evidence type="ECO:0000256" key="5">
    <source>
        <dbReference type="ARBA" id="ARBA00022598"/>
    </source>
</evidence>
<dbReference type="PROSITE" id="PS00455">
    <property type="entry name" value="AMP_BINDING"/>
    <property type="match status" value="1"/>
</dbReference>
<keyword evidence="18" id="KW-1185">Reference proteome</keyword>
<protein>
    <recommendedName>
        <fullName evidence="13">Long-chain-fatty-acid--CoA ligase</fullName>
        <ecNumber evidence="12">6.2.1.3</ecNumber>
    </recommendedName>
    <alternativeName>
        <fullName evidence="14">Long-chain acyl-CoA synthetase</fullName>
    </alternativeName>
</protein>
<feature type="domain" description="AMP-dependent synthetase/ligase" evidence="15">
    <location>
        <begin position="30"/>
        <end position="427"/>
    </location>
</feature>
<dbReference type="Gene3D" id="3.40.50.12780">
    <property type="entry name" value="N-terminal domain of ligase-like"/>
    <property type="match status" value="1"/>
</dbReference>
<evidence type="ECO:0000256" key="6">
    <source>
        <dbReference type="ARBA" id="ARBA00022741"/>
    </source>
</evidence>
<dbReference type="InterPro" id="IPR000873">
    <property type="entry name" value="AMP-dep_synth/lig_dom"/>
</dbReference>
<evidence type="ECO:0000256" key="14">
    <source>
        <dbReference type="ARBA" id="ARBA00042773"/>
    </source>
</evidence>
<evidence type="ECO:0000313" key="17">
    <source>
        <dbReference type="EMBL" id="QEY64322.1"/>
    </source>
</evidence>
<evidence type="ECO:0000256" key="12">
    <source>
        <dbReference type="ARBA" id="ARBA00026121"/>
    </source>
</evidence>
<dbReference type="CDD" id="cd05936">
    <property type="entry name" value="FC-FACS_FadD_like"/>
    <property type="match status" value="1"/>
</dbReference>
<keyword evidence="6" id="KW-0547">Nucleotide-binding</keyword>
<dbReference type="AlphaFoldDB" id="A0A5J6QRG0"/>
<organism evidence="17 18">
    <name type="scientific">Metapseudomonas lalkuanensis</name>
    <dbReference type="NCBI Taxonomy" id="2604832"/>
    <lineage>
        <taxon>Bacteria</taxon>
        <taxon>Pseudomonadati</taxon>
        <taxon>Pseudomonadota</taxon>
        <taxon>Gammaproteobacteria</taxon>
        <taxon>Pseudomonadales</taxon>
        <taxon>Pseudomonadaceae</taxon>
        <taxon>Metapseudomonas</taxon>
    </lineage>
</organism>
<keyword evidence="8" id="KW-0067">ATP-binding</keyword>
<dbReference type="Proteomes" id="UP000327179">
    <property type="component" value="Chromosome"/>
</dbReference>
<evidence type="ECO:0000256" key="11">
    <source>
        <dbReference type="ARBA" id="ARBA00023136"/>
    </source>
</evidence>
<evidence type="ECO:0000256" key="1">
    <source>
        <dbReference type="ARBA" id="ARBA00001946"/>
    </source>
</evidence>
<keyword evidence="10" id="KW-0443">Lipid metabolism</keyword>
<evidence type="ECO:0000256" key="9">
    <source>
        <dbReference type="ARBA" id="ARBA00022842"/>
    </source>
</evidence>
<evidence type="ECO:0000256" key="10">
    <source>
        <dbReference type="ARBA" id="ARBA00023098"/>
    </source>
</evidence>
<dbReference type="PANTHER" id="PTHR43767:SF8">
    <property type="entry name" value="LONG-CHAIN-FATTY-ACID--COA LIGASE"/>
    <property type="match status" value="1"/>
</dbReference>
<dbReference type="Pfam" id="PF00501">
    <property type="entry name" value="AMP-binding"/>
    <property type="match status" value="1"/>
</dbReference>
<dbReference type="Gene3D" id="3.30.300.30">
    <property type="match status" value="1"/>
</dbReference>
<dbReference type="NCBIfam" id="NF004229">
    <property type="entry name" value="PRK05677.1"/>
    <property type="match status" value="1"/>
</dbReference>
<reference evidence="17 18" key="1">
    <citation type="submission" date="2019-08" db="EMBL/GenBank/DDBJ databases">
        <title>Whole-genome Sequencing of e-waste polymer degrading bacterium Pseudomonas sp. strain PE08.</title>
        <authorList>
            <person name="Kirdat K."/>
            <person name="Debbarma P."/>
            <person name="Narawade N."/>
            <person name="Suyal D."/>
            <person name="Thorat V."/>
            <person name="Shouche Y."/>
            <person name="Goel R."/>
            <person name="Yadav A."/>
        </authorList>
    </citation>
    <scope>NUCLEOTIDE SEQUENCE [LARGE SCALE GENOMIC DNA]</scope>
    <source>
        <strain evidence="17 18">PE08</strain>
    </source>
</reference>
<comment type="pathway">
    <text evidence="3">Lipid metabolism; fatty acid beta-oxidation.</text>
</comment>
<comment type="similarity">
    <text evidence="4">Belongs to the ATP-dependent AMP-binding enzyme family.</text>
</comment>
<sequence>MQPDFWSDKRPAGVPNQIDLAAYKSVIEVFERSCKKFADRPAFSNLGVTLTYAELDRLSAAFAAYLQKNTDLAPGDRIAVQMPNVLQYPIAVFGALRAGLIVVNTNPLYTAREMRHQFKDAGVRALVYINLFGKLVEEVLPDTEIEYLIEARMGDLLPSLKGWLVNTVVKSLKKMVPDYHLPQAVHFKDVLKQGQGHALKPVRVGLEDIAVLQYTGGTTGVAKGAMLTHGNLVANMQQVDACLSQLGPDGSPLMKQGQEIMIAPLPLYHIYAFTANCMCMMVNGNHNILITNPRDIGGFIKELKKWRFSALLGLNTLFVALMDHPEFKNLDFSNLKVTNSGGTALVKATAERWQSLTGCSVVEGYGLTETSPVASTNPYGNLARLGTVGIPVPGTAFKTIDDAGNELPLGERGELCIKGPQVMKGYWQRPEATAEVLDAEGWLKTGDIAVIDPDGFVRIVDRKKDLIIVSGFNVYPNEIEDVVMAHPKVANCAAIGVPDEKSGEAVKLFVVPREGGVSVEELKAYCKENFTGYKVPKHIVLKDALPMTPVGKILRRELRDIA</sequence>
<proteinExistence type="inferred from homology"/>
<comment type="subcellular location">
    <subcellularLocation>
        <location evidence="2">Membrane</location>
        <topology evidence="2">Peripheral membrane protein</topology>
    </subcellularLocation>
</comment>
<keyword evidence="11" id="KW-0472">Membrane</keyword>
<dbReference type="EC" id="6.2.1.3" evidence="12"/>
<dbReference type="Pfam" id="PF13193">
    <property type="entry name" value="AMP-binding_C"/>
    <property type="match status" value="1"/>
</dbReference>
<evidence type="ECO:0000256" key="8">
    <source>
        <dbReference type="ARBA" id="ARBA00022840"/>
    </source>
</evidence>
<dbReference type="PANTHER" id="PTHR43767">
    <property type="entry name" value="LONG-CHAIN-FATTY-ACID--COA LIGASE"/>
    <property type="match status" value="1"/>
</dbReference>
<dbReference type="RefSeq" id="WP_151135852.1">
    <property type="nucleotide sequence ID" value="NZ_CP043311.1"/>
</dbReference>
<dbReference type="NCBIfam" id="NF009139">
    <property type="entry name" value="PRK12492.1"/>
    <property type="match status" value="1"/>
</dbReference>
<dbReference type="KEGG" id="plal:FXN65_20510"/>
<gene>
    <name evidence="17" type="ORF">FXN65_20510</name>
</gene>
<dbReference type="InterPro" id="IPR050237">
    <property type="entry name" value="ATP-dep_AMP-bd_enzyme"/>
</dbReference>
<keyword evidence="7" id="KW-0276">Fatty acid metabolism</keyword>
<dbReference type="InterPro" id="IPR045851">
    <property type="entry name" value="AMP-bd_C_sf"/>
</dbReference>
<evidence type="ECO:0000256" key="7">
    <source>
        <dbReference type="ARBA" id="ARBA00022832"/>
    </source>
</evidence>
<dbReference type="GO" id="GO:0004467">
    <property type="term" value="F:long-chain fatty acid-CoA ligase activity"/>
    <property type="evidence" value="ECO:0007669"/>
    <property type="project" value="UniProtKB-EC"/>
</dbReference>
<dbReference type="InterPro" id="IPR025110">
    <property type="entry name" value="AMP-bd_C"/>
</dbReference>
<feature type="domain" description="AMP-binding enzyme C-terminal" evidence="16">
    <location>
        <begin position="478"/>
        <end position="552"/>
    </location>
</feature>
<evidence type="ECO:0000259" key="15">
    <source>
        <dbReference type="Pfam" id="PF00501"/>
    </source>
</evidence>